<name>E1ZK92_CHLVA</name>
<feature type="compositionally biased region" description="Low complexity" evidence="1">
    <location>
        <begin position="898"/>
        <end position="936"/>
    </location>
</feature>
<gene>
    <name evidence="2" type="ORF">CHLNCDRAFT_136383</name>
</gene>
<feature type="region of interest" description="Disordered" evidence="1">
    <location>
        <begin position="1"/>
        <end position="62"/>
    </location>
</feature>
<feature type="compositionally biased region" description="Low complexity" evidence="1">
    <location>
        <begin position="744"/>
        <end position="764"/>
    </location>
</feature>
<dbReference type="EMBL" id="GL433850">
    <property type="protein sequence ID" value="EFN53764.1"/>
    <property type="molecule type" value="Genomic_DNA"/>
</dbReference>
<evidence type="ECO:0000256" key="1">
    <source>
        <dbReference type="SAM" id="MobiDB-lite"/>
    </source>
</evidence>
<reference evidence="2 3" key="1">
    <citation type="journal article" date="2010" name="Plant Cell">
        <title>The Chlorella variabilis NC64A genome reveals adaptation to photosymbiosis, coevolution with viruses, and cryptic sex.</title>
        <authorList>
            <person name="Blanc G."/>
            <person name="Duncan G."/>
            <person name="Agarkova I."/>
            <person name="Borodovsky M."/>
            <person name="Gurnon J."/>
            <person name="Kuo A."/>
            <person name="Lindquist E."/>
            <person name="Lucas S."/>
            <person name="Pangilinan J."/>
            <person name="Polle J."/>
            <person name="Salamov A."/>
            <person name="Terry A."/>
            <person name="Yamada T."/>
            <person name="Dunigan D.D."/>
            <person name="Grigoriev I.V."/>
            <person name="Claverie J.M."/>
            <person name="Van Etten J.L."/>
        </authorList>
    </citation>
    <scope>NUCLEOTIDE SEQUENCE [LARGE SCALE GENOMIC DNA]</scope>
    <source>
        <strain evidence="2 3">NC64A</strain>
    </source>
</reference>
<protein>
    <submittedName>
        <fullName evidence="2">Uncharacterized protein</fullName>
    </submittedName>
</protein>
<organism evidence="3">
    <name type="scientific">Chlorella variabilis</name>
    <name type="common">Green alga</name>
    <dbReference type="NCBI Taxonomy" id="554065"/>
    <lineage>
        <taxon>Eukaryota</taxon>
        <taxon>Viridiplantae</taxon>
        <taxon>Chlorophyta</taxon>
        <taxon>core chlorophytes</taxon>
        <taxon>Trebouxiophyceae</taxon>
        <taxon>Chlorellales</taxon>
        <taxon>Chlorellaceae</taxon>
        <taxon>Chlorella clade</taxon>
        <taxon>Chlorella</taxon>
    </lineage>
</organism>
<dbReference type="Proteomes" id="UP000008141">
    <property type="component" value="Unassembled WGS sequence"/>
</dbReference>
<dbReference type="OrthoDB" id="10691133at2759"/>
<feature type="compositionally biased region" description="Low complexity" evidence="1">
    <location>
        <begin position="1015"/>
        <end position="1033"/>
    </location>
</feature>
<dbReference type="RefSeq" id="XP_005845866.1">
    <property type="nucleotide sequence ID" value="XM_005845804.1"/>
</dbReference>
<dbReference type="AlphaFoldDB" id="E1ZK92"/>
<feature type="region of interest" description="Disordered" evidence="1">
    <location>
        <begin position="567"/>
        <end position="787"/>
    </location>
</feature>
<dbReference type="InParanoid" id="E1ZK92"/>
<dbReference type="GeneID" id="17353132"/>
<dbReference type="KEGG" id="cvr:CHLNCDRAFT_136383"/>
<feature type="compositionally biased region" description="Low complexity" evidence="1">
    <location>
        <begin position="964"/>
        <end position="975"/>
    </location>
</feature>
<feature type="compositionally biased region" description="Low complexity" evidence="1">
    <location>
        <begin position="572"/>
        <end position="616"/>
    </location>
</feature>
<sequence length="1051" mass="102478">MLPATLGAARQPDATARVLEFPGTAPRRPATAANPRLDAASYRPATAPVSAQAGPAAGGTAAATPFGSTLSLEPAYKPALARLSRPSTAAAAPSLAQSRPATAATAATAAAAPPLPSSRLDALLAGKQRGSAVRPLGSAAAAQRLPASRLDALLSAKPTSTAAVLPPAAAAALPPSSRLDALLSKQAPASLTAAAAAASRAAAPATAASQPPSGASSALGQAGGARAVPVAPASAALSPVAEEAPAPLPAAPAAGDAPAAAPPERTTRAQHGEAAQAAAGLLPRRVSGGALDPGLQDRLRERIEQAKVQIRQQLSPMFHLSQALVGAEGDPWRAADALEAAAGLSAFERLAVRPGSRGAAGMSTATVSGARAGTLAAPAGGMAGGRVAESEEEGEASHVSLPLVGADVQEQRSQPGPAAAWHADKPATSRAAGGAGGAGDGSGRNASDAGSLVATAMAAAERAQHAIADLAATPRQHALALPHQAQPDAAGSAPRPAPPAPYVPPMAAAGVADGSGQPAGRAAAHGDAQRWVAHLQRQSEALIRAECEQLVASMHALFDSMLESLRQEQQPGAASQEAAAASAGSRDHSGGSSLQGSLPGSGSASPTASAGSPPGSSRGGGRDGTPLQTTLRLGGSSGSSGGGGSMLSDGEASWLVLGDQQPEGQEGRQEDEQGQGEEAEAEQHQHQQRQEAGVLLWGGLASGQAELGRQQQQQQQQQDEAMLEGAGSSSPAAYMSAGDPPHQPAQAPQQQPRQLPQLGAVLAAGLGGGAGFGSPIRLPHHPSPAKPAATAAAAASGVPGAFAPRSPAATPARITGHQPALGAAAAKTLSFGAQPAGSGAEYATPAIELWPGSVSRPSVPRLATAAGAQPLRSSLDVFLTARSTAARPGGFLTARSTAGASASPAEPGSAGPASTRSSWPAASASPVPHSASYAGAGAAASGSSAAATPGAYYSSLSGGGQREAAAPPGTTAASSLRPLLGAGGRDLEGLSASIRRMAAEMRLKQGALATPLLASRPGSAGRPLPGSSGRPSSSGGGGGGSAGHLYRKPPR</sequence>
<feature type="compositionally biased region" description="Low complexity" evidence="1">
    <location>
        <begin position="53"/>
        <end position="62"/>
    </location>
</feature>
<feature type="region of interest" description="Disordered" evidence="1">
    <location>
        <begin position="244"/>
        <end position="293"/>
    </location>
</feature>
<keyword evidence="3" id="KW-1185">Reference proteome</keyword>
<proteinExistence type="predicted"/>
<evidence type="ECO:0000313" key="2">
    <source>
        <dbReference type="EMBL" id="EFN53764.1"/>
    </source>
</evidence>
<accession>E1ZK92</accession>
<dbReference type="OMA" id="GPWEEYP"/>
<feature type="compositionally biased region" description="Low complexity" evidence="1">
    <location>
        <begin position="244"/>
        <end position="263"/>
    </location>
</feature>
<feature type="compositionally biased region" description="Gly residues" evidence="1">
    <location>
        <begin position="635"/>
        <end position="645"/>
    </location>
</feature>
<feature type="compositionally biased region" description="Gly residues" evidence="1">
    <location>
        <begin position="433"/>
        <end position="442"/>
    </location>
</feature>
<feature type="region of interest" description="Disordered" evidence="1">
    <location>
        <begin position="954"/>
        <end position="986"/>
    </location>
</feature>
<feature type="region of interest" description="Disordered" evidence="1">
    <location>
        <begin position="483"/>
        <end position="502"/>
    </location>
</feature>
<feature type="compositionally biased region" description="Low complexity" evidence="1">
    <location>
        <begin position="24"/>
        <end position="33"/>
    </location>
</feature>
<evidence type="ECO:0000313" key="3">
    <source>
        <dbReference type="Proteomes" id="UP000008141"/>
    </source>
</evidence>
<feature type="region of interest" description="Disordered" evidence="1">
    <location>
        <begin position="1008"/>
        <end position="1051"/>
    </location>
</feature>
<feature type="region of interest" description="Disordered" evidence="1">
    <location>
        <begin position="896"/>
        <end position="936"/>
    </location>
</feature>
<feature type="region of interest" description="Disordered" evidence="1">
    <location>
        <begin position="409"/>
        <end position="448"/>
    </location>
</feature>